<evidence type="ECO:0000313" key="3">
    <source>
        <dbReference type="Proteomes" id="UP001138997"/>
    </source>
</evidence>
<sequence>MSAEPIYRSDAKAENGAVADDREPVPLWLTPQGGFVATDLDHLPDLPPHAELIDGGLILMSPQRRFHSRAIDLLAAGLRHSCPDSLDVAREMSVILAERQRPEPDLSVVKISALGDGSETWYPAEAVVLAVEVVSPDSQVRDRERKPQLYAAAGIKHYWRVEEEQLAPVVYVYELDPASGAYVATGIYRDRLKVALPYEIDIELSGLGGSLRS</sequence>
<dbReference type="Proteomes" id="UP001138997">
    <property type="component" value="Unassembled WGS sequence"/>
</dbReference>
<gene>
    <name evidence="2" type="ORF">LR394_19635</name>
</gene>
<dbReference type="Pfam" id="PF05685">
    <property type="entry name" value="Uma2"/>
    <property type="match status" value="1"/>
</dbReference>
<comment type="caution">
    <text evidence="2">The sequence shown here is derived from an EMBL/GenBank/DDBJ whole genome shotgun (WGS) entry which is preliminary data.</text>
</comment>
<keyword evidence="2" id="KW-0540">Nuclease</keyword>
<dbReference type="InterPro" id="IPR011335">
    <property type="entry name" value="Restrct_endonuc-II-like"/>
</dbReference>
<dbReference type="RefSeq" id="WP_231444018.1">
    <property type="nucleotide sequence ID" value="NZ_JAJOMB010000010.1"/>
</dbReference>
<reference evidence="2" key="1">
    <citation type="submission" date="2021-11" db="EMBL/GenBank/DDBJ databases">
        <title>Streptomyces corallinus and Kineosporia corallina sp. nov., two new coral-derived marine actinobacteria.</title>
        <authorList>
            <person name="Buangrab K."/>
            <person name="Sutthacheep M."/>
            <person name="Yeemin T."/>
            <person name="Harunari E."/>
            <person name="Igarashi Y."/>
            <person name="Sripreechasak P."/>
            <person name="Kanchanasin P."/>
            <person name="Tanasupawat S."/>
            <person name="Phongsopitanun W."/>
        </authorList>
    </citation>
    <scope>NUCLEOTIDE SEQUENCE</scope>
    <source>
        <strain evidence="2">JCM 31032</strain>
    </source>
</reference>
<dbReference type="InterPro" id="IPR012296">
    <property type="entry name" value="Nuclease_put_TT1808"/>
</dbReference>
<dbReference type="AlphaFoldDB" id="A0A9X1SUM3"/>
<organism evidence="2 3">
    <name type="scientific">Kineosporia babensis</name>
    <dbReference type="NCBI Taxonomy" id="499548"/>
    <lineage>
        <taxon>Bacteria</taxon>
        <taxon>Bacillati</taxon>
        <taxon>Actinomycetota</taxon>
        <taxon>Actinomycetes</taxon>
        <taxon>Kineosporiales</taxon>
        <taxon>Kineosporiaceae</taxon>
        <taxon>Kineosporia</taxon>
    </lineage>
</organism>
<evidence type="ECO:0000259" key="1">
    <source>
        <dbReference type="Pfam" id="PF05685"/>
    </source>
</evidence>
<name>A0A9X1SUM3_9ACTN</name>
<accession>A0A9X1SUM3</accession>
<dbReference type="GO" id="GO:0004519">
    <property type="term" value="F:endonuclease activity"/>
    <property type="evidence" value="ECO:0007669"/>
    <property type="project" value="UniProtKB-KW"/>
</dbReference>
<feature type="domain" description="Putative restriction endonuclease" evidence="1">
    <location>
        <begin position="41"/>
        <end position="190"/>
    </location>
</feature>
<dbReference type="Gene3D" id="3.90.1570.10">
    <property type="entry name" value="tt1808, chain A"/>
    <property type="match status" value="1"/>
</dbReference>
<dbReference type="SUPFAM" id="SSF52980">
    <property type="entry name" value="Restriction endonuclease-like"/>
    <property type="match status" value="1"/>
</dbReference>
<dbReference type="PANTHER" id="PTHR35400:SF3">
    <property type="entry name" value="SLL1072 PROTEIN"/>
    <property type="match status" value="1"/>
</dbReference>
<dbReference type="CDD" id="cd06260">
    <property type="entry name" value="DUF820-like"/>
    <property type="match status" value="1"/>
</dbReference>
<keyword evidence="2" id="KW-0378">Hydrolase</keyword>
<protein>
    <submittedName>
        <fullName evidence="2">Uma2 family endonuclease</fullName>
    </submittedName>
</protein>
<keyword evidence="2" id="KW-0255">Endonuclease</keyword>
<dbReference type="EMBL" id="JAJOMB010000010">
    <property type="protein sequence ID" value="MCD5313122.1"/>
    <property type="molecule type" value="Genomic_DNA"/>
</dbReference>
<evidence type="ECO:0000313" key="2">
    <source>
        <dbReference type="EMBL" id="MCD5313122.1"/>
    </source>
</evidence>
<dbReference type="PANTHER" id="PTHR35400">
    <property type="entry name" value="SLR1083 PROTEIN"/>
    <property type="match status" value="1"/>
</dbReference>
<proteinExistence type="predicted"/>
<dbReference type="InterPro" id="IPR008538">
    <property type="entry name" value="Uma2"/>
</dbReference>
<keyword evidence="3" id="KW-1185">Reference proteome</keyword>